<name>W7EV59_BIPV3</name>
<sequence>PPIVDYLHMEEEEKKCTFSLSPTPRDRLARKPRYLGTKGYPHLAPLPYPPPSLCFNHAPMGCPGNRKKVLGQAGLMNDISWPFHVCMSFSLVLSFSAVFFAGFPNPRLSGFSEGEDMGMVLVS</sequence>
<feature type="non-terminal residue" evidence="2">
    <location>
        <position position="1"/>
    </location>
</feature>
<dbReference type="Proteomes" id="UP000054337">
    <property type="component" value="Unassembled WGS sequence"/>
</dbReference>
<feature type="transmembrane region" description="Helical" evidence="1">
    <location>
        <begin position="81"/>
        <end position="103"/>
    </location>
</feature>
<dbReference type="AlphaFoldDB" id="W7EV59"/>
<evidence type="ECO:0000313" key="3">
    <source>
        <dbReference type="Proteomes" id="UP000054337"/>
    </source>
</evidence>
<dbReference type="HOGENOM" id="CLU_2020640_0_0_1"/>
<evidence type="ECO:0000256" key="1">
    <source>
        <dbReference type="SAM" id="Phobius"/>
    </source>
</evidence>
<dbReference type="GeneID" id="26258984"/>
<protein>
    <submittedName>
        <fullName evidence="2">Uncharacterized protein</fullName>
    </submittedName>
</protein>
<gene>
    <name evidence="2" type="ORF">COCVIDRAFT_89208</name>
</gene>
<evidence type="ECO:0000313" key="2">
    <source>
        <dbReference type="EMBL" id="EUN30864.1"/>
    </source>
</evidence>
<dbReference type="RefSeq" id="XP_014560480.1">
    <property type="nucleotide sequence ID" value="XM_014704994.1"/>
</dbReference>
<keyword evidence="1" id="KW-1133">Transmembrane helix</keyword>
<keyword evidence="3" id="KW-1185">Reference proteome</keyword>
<organism evidence="2 3">
    <name type="scientific">Bipolaris victoriae (strain FI3)</name>
    <name type="common">Victoria blight of oats agent</name>
    <name type="synonym">Cochliobolus victoriae</name>
    <dbReference type="NCBI Taxonomy" id="930091"/>
    <lineage>
        <taxon>Eukaryota</taxon>
        <taxon>Fungi</taxon>
        <taxon>Dikarya</taxon>
        <taxon>Ascomycota</taxon>
        <taxon>Pezizomycotina</taxon>
        <taxon>Dothideomycetes</taxon>
        <taxon>Pleosporomycetidae</taxon>
        <taxon>Pleosporales</taxon>
        <taxon>Pleosporineae</taxon>
        <taxon>Pleosporaceae</taxon>
        <taxon>Bipolaris</taxon>
    </lineage>
</organism>
<keyword evidence="1" id="KW-0472">Membrane</keyword>
<accession>W7EV59</accession>
<dbReference type="EMBL" id="KI968702">
    <property type="protein sequence ID" value="EUN30864.1"/>
    <property type="molecule type" value="Genomic_DNA"/>
</dbReference>
<proteinExistence type="predicted"/>
<reference evidence="2 3" key="1">
    <citation type="journal article" date="2013" name="PLoS Genet.">
        <title>Comparative genome structure, secondary metabolite, and effector coding capacity across Cochliobolus pathogens.</title>
        <authorList>
            <person name="Condon B.J."/>
            <person name="Leng Y."/>
            <person name="Wu D."/>
            <person name="Bushley K.E."/>
            <person name="Ohm R.A."/>
            <person name="Otillar R."/>
            <person name="Martin J."/>
            <person name="Schackwitz W."/>
            <person name="Grimwood J."/>
            <person name="MohdZainudin N."/>
            <person name="Xue C."/>
            <person name="Wang R."/>
            <person name="Manning V.A."/>
            <person name="Dhillon B."/>
            <person name="Tu Z.J."/>
            <person name="Steffenson B.J."/>
            <person name="Salamov A."/>
            <person name="Sun H."/>
            <person name="Lowry S."/>
            <person name="LaButti K."/>
            <person name="Han J."/>
            <person name="Copeland A."/>
            <person name="Lindquist E."/>
            <person name="Barry K."/>
            <person name="Schmutz J."/>
            <person name="Baker S.E."/>
            <person name="Ciuffetti L.M."/>
            <person name="Grigoriev I.V."/>
            <person name="Zhong S."/>
            <person name="Turgeon B.G."/>
        </authorList>
    </citation>
    <scope>NUCLEOTIDE SEQUENCE [LARGE SCALE GENOMIC DNA]</scope>
    <source>
        <strain evidence="2 3">FI3</strain>
    </source>
</reference>
<keyword evidence="1" id="KW-0812">Transmembrane</keyword>